<dbReference type="SUPFAM" id="SSF56266">
    <property type="entry name" value="DmpA/ArgJ-like"/>
    <property type="match status" value="1"/>
</dbReference>
<evidence type="ECO:0000256" key="1">
    <source>
        <dbReference type="ARBA" id="ARBA00007068"/>
    </source>
</evidence>
<dbReference type="Pfam" id="PF03576">
    <property type="entry name" value="Peptidase_S58"/>
    <property type="match status" value="1"/>
</dbReference>
<keyword evidence="3" id="KW-1185">Reference proteome</keyword>
<dbReference type="RefSeq" id="WP_283075056.1">
    <property type="nucleotide sequence ID" value="NZ_CP121671.1"/>
</dbReference>
<sequence length="325" mass="33708">MNEIPITSIEGFAFGHADNKEAATGCTVVVSEHGAKAGVSVRGGSPGTRETDALNPENLVEQVHGIFLAGGSAFGLDAGTGVMNELEGRGVGFDVQITKVPIVPGAILFDLMVGDEQVRPDRNMGKQATQNAFLNRPFLKGNVGAGTGASVGKLLGPVYAMKGGVGHYAIEVGELKIGAVVAVNSFGDVVDPATGNCLAGAYDRHRQCFLGSEQVLLKQMNTASTNRFSGNTTIGIITCNAALSKSEANKLASIAHDGLARTIRPSHTFVDGDTLFAMTTNEVTVDLNGLSYLAAHVVEQAVIQAVKSATSAYQLPAYSTVTKEG</sequence>
<evidence type="ECO:0000313" key="2">
    <source>
        <dbReference type="EMBL" id="WFT73027.1"/>
    </source>
</evidence>
<name>A0ABY8ITL4_9BACI</name>
<comment type="similarity">
    <text evidence="1">Belongs to the peptidase S58 family.</text>
</comment>
<dbReference type="Gene3D" id="3.60.70.12">
    <property type="entry name" value="L-amino peptidase D-ALA esterase/amidase"/>
    <property type="match status" value="1"/>
</dbReference>
<evidence type="ECO:0000313" key="3">
    <source>
        <dbReference type="Proteomes" id="UP001221597"/>
    </source>
</evidence>
<gene>
    <name evidence="2" type="ORF">P9989_11460</name>
</gene>
<dbReference type="PANTHER" id="PTHR36512:SF3">
    <property type="entry name" value="BLR5678 PROTEIN"/>
    <property type="match status" value="1"/>
</dbReference>
<dbReference type="InterPro" id="IPR016117">
    <property type="entry name" value="ArgJ-like_dom_sf"/>
</dbReference>
<protein>
    <submittedName>
        <fullName evidence="2">P1 family peptidase</fullName>
    </submittedName>
</protein>
<dbReference type="CDD" id="cd02252">
    <property type="entry name" value="nylC_like"/>
    <property type="match status" value="1"/>
</dbReference>
<proteinExistence type="inferred from homology"/>
<dbReference type="PANTHER" id="PTHR36512">
    <property type="entry name" value="D-AMINOPEPTIDASE"/>
    <property type="match status" value="1"/>
</dbReference>
<accession>A0ABY8ITL4</accession>
<organism evidence="2 3">
    <name type="scientific">Halobacillus naozhouensis</name>
    <dbReference type="NCBI Taxonomy" id="554880"/>
    <lineage>
        <taxon>Bacteria</taxon>
        <taxon>Bacillati</taxon>
        <taxon>Bacillota</taxon>
        <taxon>Bacilli</taxon>
        <taxon>Bacillales</taxon>
        <taxon>Bacillaceae</taxon>
        <taxon>Halobacillus</taxon>
    </lineage>
</organism>
<reference evidence="2 3" key="1">
    <citation type="submission" date="2023-04" db="EMBL/GenBank/DDBJ databases">
        <title>Genome sequence of Halobacillus naozhouensis KACC 21980.</title>
        <authorList>
            <person name="Kim S."/>
            <person name="Heo J."/>
            <person name="Kwon S.-W."/>
        </authorList>
    </citation>
    <scope>NUCLEOTIDE SEQUENCE [LARGE SCALE GENOMIC DNA]</scope>
    <source>
        <strain evidence="2 3">KCTC 13234</strain>
    </source>
</reference>
<dbReference type="EMBL" id="CP121671">
    <property type="protein sequence ID" value="WFT73027.1"/>
    <property type="molecule type" value="Genomic_DNA"/>
</dbReference>
<dbReference type="InterPro" id="IPR005321">
    <property type="entry name" value="Peptidase_S58_DmpA"/>
</dbReference>
<dbReference type="Proteomes" id="UP001221597">
    <property type="component" value="Chromosome"/>
</dbReference>